<dbReference type="EMBL" id="LNZH02000049">
    <property type="protein sequence ID" value="OCB91932.1"/>
    <property type="molecule type" value="Genomic_DNA"/>
</dbReference>
<proteinExistence type="predicted"/>
<evidence type="ECO:0000313" key="2">
    <source>
        <dbReference type="Proteomes" id="UP000757232"/>
    </source>
</evidence>
<keyword evidence="2" id="KW-1185">Reference proteome</keyword>
<protein>
    <submittedName>
        <fullName evidence="1">Uncharacterized protein</fullName>
    </submittedName>
</protein>
<reference evidence="1" key="1">
    <citation type="submission" date="2016-06" db="EMBL/GenBank/DDBJ databases">
        <title>Draft Genome sequence of the fungus Inonotus baumii.</title>
        <authorList>
            <person name="Zhu H."/>
            <person name="Lin W."/>
        </authorList>
    </citation>
    <scope>NUCLEOTIDE SEQUENCE</scope>
    <source>
        <strain evidence="1">821</strain>
    </source>
</reference>
<dbReference type="AlphaFoldDB" id="A0A9Q5I584"/>
<gene>
    <name evidence="1" type="ORF">A7U60_g772</name>
</gene>
<sequence>MISCLVSSVIISSKITALKKLRNGSLAFRIVARRSDPSWILDTLDPGISAYLKGDPRCEMEDFSSSEVFTMVESKITNDAFRGPEDGTKLVEHDFVDLSERFNSLCKGTNSAAQSNLNAFRDISPSNAWTSSSVQPGQGSARGPAYNTVHCTGGQDDRRELGITSKVNRIVRIALAHDNQVRITPKDPSTKPHDYADDLETFLHTLTFTLIHFSRLSFGPAELSRFMSMRNEEWTFSYHVEALDFPGHPSLRKPFLDFSRLFASGYTCKPTEKTKTQVKMLKTQADARLRISKMILELLKQVKDSKTGGKKGVLNKYSCTKTETTMCFPSIIR</sequence>
<accession>A0A9Q5I584</accession>
<name>A0A9Q5I584_SANBA</name>
<organism evidence="1 2">
    <name type="scientific">Sanghuangporus baumii</name>
    <name type="common">Phellinus baumii</name>
    <dbReference type="NCBI Taxonomy" id="108892"/>
    <lineage>
        <taxon>Eukaryota</taxon>
        <taxon>Fungi</taxon>
        <taxon>Dikarya</taxon>
        <taxon>Basidiomycota</taxon>
        <taxon>Agaricomycotina</taxon>
        <taxon>Agaricomycetes</taxon>
        <taxon>Hymenochaetales</taxon>
        <taxon>Hymenochaetaceae</taxon>
        <taxon>Sanghuangporus</taxon>
    </lineage>
</organism>
<evidence type="ECO:0000313" key="1">
    <source>
        <dbReference type="EMBL" id="OCB91932.1"/>
    </source>
</evidence>
<comment type="caution">
    <text evidence="1">The sequence shown here is derived from an EMBL/GenBank/DDBJ whole genome shotgun (WGS) entry which is preliminary data.</text>
</comment>
<dbReference type="Proteomes" id="UP000757232">
    <property type="component" value="Unassembled WGS sequence"/>
</dbReference>